<feature type="transmembrane region" description="Helical" evidence="8">
    <location>
        <begin position="334"/>
        <end position="355"/>
    </location>
</feature>
<dbReference type="Proteomes" id="UP001249851">
    <property type="component" value="Unassembled WGS sequence"/>
</dbReference>
<dbReference type="GO" id="GO:0051480">
    <property type="term" value="P:regulation of cytosolic calcium ion concentration"/>
    <property type="evidence" value="ECO:0007669"/>
    <property type="project" value="TreeGrafter"/>
</dbReference>
<reference evidence="10" key="1">
    <citation type="journal article" date="2023" name="G3 (Bethesda)">
        <title>Whole genome assembly and annotation of the endangered Caribbean coral Acropora cervicornis.</title>
        <authorList>
            <person name="Selwyn J.D."/>
            <person name="Vollmer S.V."/>
        </authorList>
    </citation>
    <scope>NUCLEOTIDE SEQUENCE</scope>
    <source>
        <strain evidence="10">K2</strain>
    </source>
</reference>
<dbReference type="GO" id="GO:0034703">
    <property type="term" value="C:cation channel complex"/>
    <property type="evidence" value="ECO:0007669"/>
    <property type="project" value="TreeGrafter"/>
</dbReference>
<keyword evidence="2" id="KW-0813">Transport</keyword>
<feature type="domain" description="Ion transport" evidence="9">
    <location>
        <begin position="114"/>
        <end position="366"/>
    </location>
</feature>
<evidence type="ECO:0000256" key="1">
    <source>
        <dbReference type="ARBA" id="ARBA00004141"/>
    </source>
</evidence>
<keyword evidence="3 8" id="KW-0812">Transmembrane</keyword>
<name>A0AAD9Q637_ACRCE</name>
<feature type="transmembrane region" description="Helical" evidence="8">
    <location>
        <begin position="106"/>
        <end position="126"/>
    </location>
</feature>
<dbReference type="InterPro" id="IPR002153">
    <property type="entry name" value="TRPC_channel"/>
</dbReference>
<reference evidence="10" key="2">
    <citation type="journal article" date="2023" name="Science">
        <title>Genomic signatures of disease resistance in endangered staghorn corals.</title>
        <authorList>
            <person name="Vollmer S.V."/>
            <person name="Selwyn J.D."/>
            <person name="Despard B.A."/>
            <person name="Roesel C.L."/>
        </authorList>
    </citation>
    <scope>NUCLEOTIDE SEQUENCE</scope>
    <source>
        <strain evidence="10">K2</strain>
    </source>
</reference>
<evidence type="ECO:0000259" key="9">
    <source>
        <dbReference type="Pfam" id="PF00520"/>
    </source>
</evidence>
<keyword evidence="5" id="KW-0406">Ion transport</keyword>
<evidence type="ECO:0000313" key="11">
    <source>
        <dbReference type="Proteomes" id="UP001249851"/>
    </source>
</evidence>
<proteinExistence type="predicted"/>
<feature type="transmembrane region" description="Helical" evidence="8">
    <location>
        <begin position="171"/>
        <end position="194"/>
    </location>
</feature>
<keyword evidence="4 8" id="KW-1133">Transmembrane helix</keyword>
<feature type="transmembrane region" description="Helical" evidence="8">
    <location>
        <begin position="138"/>
        <end position="159"/>
    </location>
</feature>
<evidence type="ECO:0000256" key="7">
    <source>
        <dbReference type="ARBA" id="ARBA00023303"/>
    </source>
</evidence>
<organism evidence="10 11">
    <name type="scientific">Acropora cervicornis</name>
    <name type="common">Staghorn coral</name>
    <dbReference type="NCBI Taxonomy" id="6130"/>
    <lineage>
        <taxon>Eukaryota</taxon>
        <taxon>Metazoa</taxon>
        <taxon>Cnidaria</taxon>
        <taxon>Anthozoa</taxon>
        <taxon>Hexacorallia</taxon>
        <taxon>Scleractinia</taxon>
        <taxon>Astrocoeniina</taxon>
        <taxon>Acroporidae</taxon>
        <taxon>Acropora</taxon>
    </lineage>
</organism>
<dbReference type="GO" id="GO:0005886">
    <property type="term" value="C:plasma membrane"/>
    <property type="evidence" value="ECO:0007669"/>
    <property type="project" value="TreeGrafter"/>
</dbReference>
<dbReference type="InterPro" id="IPR005821">
    <property type="entry name" value="Ion_trans_dom"/>
</dbReference>
<evidence type="ECO:0000256" key="4">
    <source>
        <dbReference type="ARBA" id="ARBA00022989"/>
    </source>
</evidence>
<keyword evidence="7" id="KW-0407">Ion channel</keyword>
<feature type="transmembrane region" description="Helical" evidence="8">
    <location>
        <begin position="249"/>
        <end position="274"/>
    </location>
</feature>
<dbReference type="Pfam" id="PF00520">
    <property type="entry name" value="Ion_trans"/>
    <property type="match status" value="1"/>
</dbReference>
<keyword evidence="6 8" id="KW-0472">Membrane</keyword>
<feature type="transmembrane region" description="Helical" evidence="8">
    <location>
        <begin position="294"/>
        <end position="313"/>
    </location>
</feature>
<evidence type="ECO:0000256" key="8">
    <source>
        <dbReference type="SAM" id="Phobius"/>
    </source>
</evidence>
<dbReference type="PANTHER" id="PTHR10117:SF54">
    <property type="entry name" value="TRANSIENT RECEPTOR POTENTIAL-GAMMA PROTEIN"/>
    <property type="match status" value="1"/>
</dbReference>
<evidence type="ECO:0000256" key="6">
    <source>
        <dbReference type="ARBA" id="ARBA00023136"/>
    </source>
</evidence>
<protein>
    <submittedName>
        <fullName evidence="10">Short transient receptor potential channel 5</fullName>
    </submittedName>
</protein>
<dbReference type="GO" id="GO:0015279">
    <property type="term" value="F:store-operated calcium channel activity"/>
    <property type="evidence" value="ECO:0007669"/>
    <property type="project" value="TreeGrafter"/>
</dbReference>
<evidence type="ECO:0000256" key="5">
    <source>
        <dbReference type="ARBA" id="ARBA00023065"/>
    </source>
</evidence>
<gene>
    <name evidence="10" type="ORF">P5673_023027</name>
</gene>
<feature type="transmembrane region" description="Helical" evidence="8">
    <location>
        <begin position="53"/>
        <end position="75"/>
    </location>
</feature>
<keyword evidence="11" id="KW-1185">Reference proteome</keyword>
<comment type="subcellular location">
    <subcellularLocation>
        <location evidence="1">Membrane</location>
        <topology evidence="1">Multi-pass membrane protein</topology>
    </subcellularLocation>
</comment>
<dbReference type="AlphaFoldDB" id="A0AAD9Q637"/>
<evidence type="ECO:0000313" key="10">
    <source>
        <dbReference type="EMBL" id="KAK2555386.1"/>
    </source>
</evidence>
<dbReference type="PANTHER" id="PTHR10117">
    <property type="entry name" value="TRANSIENT RECEPTOR POTENTIAL CHANNEL"/>
    <property type="match status" value="1"/>
</dbReference>
<dbReference type="Gene3D" id="1.10.287.70">
    <property type="match status" value="1"/>
</dbReference>
<dbReference type="GO" id="GO:0070679">
    <property type="term" value="F:inositol 1,4,5 trisphosphate binding"/>
    <property type="evidence" value="ECO:0007669"/>
    <property type="project" value="TreeGrafter"/>
</dbReference>
<feature type="transmembrane region" description="Helical" evidence="8">
    <location>
        <begin position="206"/>
        <end position="229"/>
    </location>
</feature>
<dbReference type="EMBL" id="JARQWQ010000063">
    <property type="protein sequence ID" value="KAK2555386.1"/>
    <property type="molecule type" value="Genomic_DNA"/>
</dbReference>
<evidence type="ECO:0000256" key="2">
    <source>
        <dbReference type="ARBA" id="ARBA00022448"/>
    </source>
</evidence>
<evidence type="ECO:0000256" key="3">
    <source>
        <dbReference type="ARBA" id="ARBA00022692"/>
    </source>
</evidence>
<accession>A0AAD9Q637</accession>
<comment type="caution">
    <text evidence="10">The sequence shown here is derived from an EMBL/GenBank/DDBJ whole genome shotgun (WGS) entry which is preliminary data.</text>
</comment>
<sequence length="432" mass="50968">MRREVRARILVLESLVIQLRTQFVASATCESILDEIVYFGRPNWPKEKRIPKILWLFFVHLPFLIIPLCIPYTIYRAFKDCLCYDQGEPKCWKVIRRQFEYPYSKFVNHTLSYTVFLAFLIAASFQDTFGRTWIGLEGIDWLILAFVVGLLIQELLAAIREGFLVYLSKWWNVFDSVIISLFMLSFVVWVTAYFHFGNKWKPEKNAFIAADVIYSSAIIISFFHLTHIFQVDSVLGPLQLSLYKMLGNVWEFLLLFLVLHLSFATGLAKMYSYYVASQLELHRQNMTYYEETHYFASHWNALSSLFWLLLGNYDEDKVVVEDRVFVAMSISGQIFMIVYVVCMVIVALNMLIAMMNESYERIRDDSDNWRFSRARMWLESIDKGNVIPSPLNVPYYILRVMINVILMIARLKTMRRLVVKYLEDRYTWSGKK</sequence>
<keyword evidence="10" id="KW-0675">Receptor</keyword>